<name>A0A8B8XZF9_BALMU</name>
<feature type="region of interest" description="Disordered" evidence="1">
    <location>
        <begin position="151"/>
        <end position="185"/>
    </location>
</feature>
<evidence type="ECO:0000313" key="2">
    <source>
        <dbReference type="Proteomes" id="UP000694857"/>
    </source>
</evidence>
<dbReference type="RefSeq" id="XP_036715372.1">
    <property type="nucleotide sequence ID" value="XM_036859477.1"/>
</dbReference>
<reference evidence="3" key="1">
    <citation type="submission" date="2025-08" db="UniProtKB">
        <authorList>
            <consortium name="RefSeq"/>
        </authorList>
    </citation>
    <scope>IDENTIFICATION</scope>
    <source>
        <tissue evidence="3">Epidermis and Blubber</tissue>
    </source>
</reference>
<dbReference type="KEGG" id="bmus:118898835"/>
<accession>A0A8B8XZF9</accession>
<evidence type="ECO:0000313" key="3">
    <source>
        <dbReference type="RefSeq" id="XP_036715372.1"/>
    </source>
</evidence>
<keyword evidence="2" id="KW-1185">Reference proteome</keyword>
<dbReference type="Proteomes" id="UP000694857">
    <property type="component" value="Chromosome 1"/>
</dbReference>
<proteinExistence type="predicted"/>
<organism evidence="2 3">
    <name type="scientific">Balaenoptera musculus</name>
    <name type="common">Blue whale</name>
    <dbReference type="NCBI Taxonomy" id="9771"/>
    <lineage>
        <taxon>Eukaryota</taxon>
        <taxon>Metazoa</taxon>
        <taxon>Chordata</taxon>
        <taxon>Craniata</taxon>
        <taxon>Vertebrata</taxon>
        <taxon>Euteleostomi</taxon>
        <taxon>Mammalia</taxon>
        <taxon>Eutheria</taxon>
        <taxon>Laurasiatheria</taxon>
        <taxon>Artiodactyla</taxon>
        <taxon>Whippomorpha</taxon>
        <taxon>Cetacea</taxon>
        <taxon>Mysticeti</taxon>
        <taxon>Balaenopteridae</taxon>
        <taxon>Balaenoptera</taxon>
    </lineage>
</organism>
<evidence type="ECO:0000256" key="1">
    <source>
        <dbReference type="SAM" id="MobiDB-lite"/>
    </source>
</evidence>
<protein>
    <submittedName>
        <fullName evidence="3">Uncharacterized protein LOC118898835</fullName>
    </submittedName>
</protein>
<sequence length="212" mass="23617">MWMGQEESRRPGCRAMNNGPERRWTCPWAPGVAVERRRESQTDQDSKQIITTRYAGETTVVDAYNGRFFLATQRNKVLPRATTWRMNPGNIMLSERSQTQKTTSCVYAPKAVCGDSCTTLPQLHLPQHPQPLDRTAQRACRGLGAVPLRDLTESKTDMVSASGRQRRNEKTAGHKPLNEPGLEASSSHPLGVLAYHSHIPNKPSAFLLPKGN</sequence>
<dbReference type="AlphaFoldDB" id="A0A8B8XZF9"/>
<gene>
    <name evidence="3" type="primary">LOC118898835</name>
</gene>
<dbReference type="GeneID" id="118898835"/>